<sequence>MKLIVSDMDGTLLNQTWRISEENKQAILEAQKQGIEFVIATGRPYTNVTAILEEAGISCPVISLNGAETRDVEGNLLASQPLSKEQVRIVHNILLEEDMYYELMTNKGAFSPSEDRCRAISRYIALRELPDLSEEEREKFVNSMFDERVRNENCKFVDSFEPLLEDDDIVILKMFALTTYEDRLVKADARLRKLDGLAITSSGHENLEVNNLNGHKGYAVLQYAKSKGIDASEIMAMGDSYNDLTMLTSVGRGVAMANASEHIRNQVAFTTKRNTESGVAHAIYEMLASRVQNV</sequence>
<dbReference type="Gene3D" id="3.30.1240.10">
    <property type="match status" value="1"/>
</dbReference>
<dbReference type="PROSITE" id="PS01229">
    <property type="entry name" value="COF_2"/>
    <property type="match status" value="1"/>
</dbReference>
<reference evidence="1" key="1">
    <citation type="submission" date="2022-05" db="EMBL/GenBank/DDBJ databases">
        <title>Novel bacterial taxa in a minimal lignocellulolytic consortium and its capacity to transform plastics disclosed by genome-resolved metagenomics.</title>
        <authorList>
            <person name="Rodriguez C.A.D."/>
            <person name="Diaz-Garcia L."/>
            <person name="Herrera K."/>
            <person name="Tarazona N.A."/>
            <person name="Sproer C."/>
            <person name="Overmann J."/>
            <person name="Jimenez D.J."/>
        </authorList>
    </citation>
    <scope>NUCLEOTIDE SEQUENCE</scope>
    <source>
        <strain evidence="1">MAG5</strain>
    </source>
</reference>
<dbReference type="InterPro" id="IPR006379">
    <property type="entry name" value="HAD-SF_hydro_IIB"/>
</dbReference>
<dbReference type="AlphaFoldDB" id="A0A9J6ZKM3"/>
<dbReference type="CDD" id="cd07516">
    <property type="entry name" value="HAD_Pase"/>
    <property type="match status" value="1"/>
</dbReference>
<dbReference type="EMBL" id="CP097899">
    <property type="protein sequence ID" value="URN96384.1"/>
    <property type="molecule type" value="Genomic_DNA"/>
</dbReference>
<protein>
    <submittedName>
        <fullName evidence="1">HAD family hydrolase</fullName>
    </submittedName>
</protein>
<dbReference type="GO" id="GO:0005829">
    <property type="term" value="C:cytosol"/>
    <property type="evidence" value="ECO:0007669"/>
    <property type="project" value="TreeGrafter"/>
</dbReference>
<keyword evidence="1" id="KW-0378">Hydrolase</keyword>
<dbReference type="SFLD" id="SFLDG01140">
    <property type="entry name" value="C2.B:_Phosphomannomutase_and_P"/>
    <property type="match status" value="1"/>
</dbReference>
<dbReference type="PANTHER" id="PTHR10000">
    <property type="entry name" value="PHOSPHOSERINE PHOSPHATASE"/>
    <property type="match status" value="1"/>
</dbReference>
<evidence type="ECO:0000313" key="2">
    <source>
        <dbReference type="Proteomes" id="UP001056756"/>
    </source>
</evidence>
<dbReference type="SUPFAM" id="SSF56784">
    <property type="entry name" value="HAD-like"/>
    <property type="match status" value="1"/>
</dbReference>
<dbReference type="SFLD" id="SFLDS00003">
    <property type="entry name" value="Haloacid_Dehalogenase"/>
    <property type="match status" value="1"/>
</dbReference>
<proteinExistence type="predicted"/>
<dbReference type="Gene3D" id="3.40.50.1000">
    <property type="entry name" value="HAD superfamily/HAD-like"/>
    <property type="match status" value="1"/>
</dbReference>
<dbReference type="Proteomes" id="UP001056756">
    <property type="component" value="Chromosome"/>
</dbReference>
<name>A0A9J6ZKM3_9BACL</name>
<gene>
    <name evidence="1" type="ORF">NAG76_09270</name>
</gene>
<dbReference type="Pfam" id="PF08282">
    <property type="entry name" value="Hydrolase_3"/>
    <property type="match status" value="1"/>
</dbReference>
<evidence type="ECO:0000313" key="1">
    <source>
        <dbReference type="EMBL" id="URN96384.1"/>
    </source>
</evidence>
<dbReference type="PANTHER" id="PTHR10000:SF55">
    <property type="entry name" value="5-AMINO-6-(5-PHOSPHO-D-RIBITYLAMINO)URACIL PHOSPHATASE YCSE"/>
    <property type="match status" value="1"/>
</dbReference>
<dbReference type="NCBIfam" id="TIGR00099">
    <property type="entry name" value="Cof-subfamily"/>
    <property type="match status" value="1"/>
</dbReference>
<organism evidence="1 2">
    <name type="scientific">Candidatus Pristimantibacillus lignocellulolyticus</name>
    <dbReference type="NCBI Taxonomy" id="2994561"/>
    <lineage>
        <taxon>Bacteria</taxon>
        <taxon>Bacillati</taxon>
        <taxon>Bacillota</taxon>
        <taxon>Bacilli</taxon>
        <taxon>Bacillales</taxon>
        <taxon>Paenibacillaceae</taxon>
        <taxon>Candidatus Pristimantibacillus</taxon>
    </lineage>
</organism>
<dbReference type="SFLD" id="SFLDG01144">
    <property type="entry name" value="C2.B.4:_PGP_Like"/>
    <property type="match status" value="1"/>
</dbReference>
<dbReference type="InterPro" id="IPR000150">
    <property type="entry name" value="Cof"/>
</dbReference>
<dbReference type="NCBIfam" id="TIGR01484">
    <property type="entry name" value="HAD-SF-IIB"/>
    <property type="match status" value="1"/>
</dbReference>
<dbReference type="GO" id="GO:0016791">
    <property type="term" value="F:phosphatase activity"/>
    <property type="evidence" value="ECO:0007669"/>
    <property type="project" value="TreeGrafter"/>
</dbReference>
<dbReference type="InterPro" id="IPR023214">
    <property type="entry name" value="HAD_sf"/>
</dbReference>
<dbReference type="PROSITE" id="PS01228">
    <property type="entry name" value="COF_1"/>
    <property type="match status" value="1"/>
</dbReference>
<dbReference type="KEGG" id="plig:NAG76_09270"/>
<dbReference type="InterPro" id="IPR036412">
    <property type="entry name" value="HAD-like_sf"/>
</dbReference>
<dbReference type="GO" id="GO:0000287">
    <property type="term" value="F:magnesium ion binding"/>
    <property type="evidence" value="ECO:0007669"/>
    <property type="project" value="TreeGrafter"/>
</dbReference>
<accession>A0A9J6ZKM3</accession>